<protein>
    <submittedName>
        <fullName evidence="1">Uncharacterized protein</fullName>
    </submittedName>
</protein>
<accession>A0A0K2UTM9</accession>
<proteinExistence type="predicted"/>
<sequence>NSRISHSRFTLSTIGLPECDTSFTSKLLERNTKLHVIGCCSIKLINTVHIFRHLT</sequence>
<name>A0A0K2UTM9_LEPSM</name>
<organism evidence="1">
    <name type="scientific">Lepeophtheirus salmonis</name>
    <name type="common">Salmon louse</name>
    <name type="synonym">Caligus salmonis</name>
    <dbReference type="NCBI Taxonomy" id="72036"/>
    <lineage>
        <taxon>Eukaryota</taxon>
        <taxon>Metazoa</taxon>
        <taxon>Ecdysozoa</taxon>
        <taxon>Arthropoda</taxon>
        <taxon>Crustacea</taxon>
        <taxon>Multicrustacea</taxon>
        <taxon>Hexanauplia</taxon>
        <taxon>Copepoda</taxon>
        <taxon>Siphonostomatoida</taxon>
        <taxon>Caligidae</taxon>
        <taxon>Lepeophtheirus</taxon>
    </lineage>
</organism>
<dbReference type="AlphaFoldDB" id="A0A0K2UTM9"/>
<feature type="non-terminal residue" evidence="1">
    <location>
        <position position="1"/>
    </location>
</feature>
<reference evidence="1" key="1">
    <citation type="submission" date="2014-05" db="EMBL/GenBank/DDBJ databases">
        <authorList>
            <person name="Chronopoulou M."/>
        </authorList>
    </citation>
    <scope>NUCLEOTIDE SEQUENCE</scope>
    <source>
        <tissue evidence="1">Whole organism</tissue>
    </source>
</reference>
<dbReference type="EMBL" id="HACA01024268">
    <property type="protein sequence ID" value="CDW41629.1"/>
    <property type="molecule type" value="Transcribed_RNA"/>
</dbReference>
<evidence type="ECO:0000313" key="1">
    <source>
        <dbReference type="EMBL" id="CDW41629.1"/>
    </source>
</evidence>